<evidence type="ECO:0000313" key="2">
    <source>
        <dbReference type="Proteomes" id="UP000050761"/>
    </source>
</evidence>
<keyword evidence="2" id="KW-1185">Reference proteome</keyword>
<organism evidence="2 3">
    <name type="scientific">Heligmosomoides polygyrus</name>
    <name type="common">Parasitic roundworm</name>
    <dbReference type="NCBI Taxonomy" id="6339"/>
    <lineage>
        <taxon>Eukaryota</taxon>
        <taxon>Metazoa</taxon>
        <taxon>Ecdysozoa</taxon>
        <taxon>Nematoda</taxon>
        <taxon>Chromadorea</taxon>
        <taxon>Rhabditida</taxon>
        <taxon>Rhabditina</taxon>
        <taxon>Rhabditomorpha</taxon>
        <taxon>Strongyloidea</taxon>
        <taxon>Heligmosomidae</taxon>
        <taxon>Heligmosomoides</taxon>
    </lineage>
</organism>
<sequence length="145" mass="16270">MSVVDVEDPFFVSCDNGVQPVEGVTSGEQLSAYVQTSSPVLVGQFVWEPLTELFNHSKRSQSIVHGGSGTAKSKITRTFIWMLLRQFPQFIQRYRCRSTTARLIFEAPVPASEAFEPAIHRPHRKRSRAEYTTQVSIGFCSDSNS</sequence>
<accession>A0A183FT34</accession>
<accession>A0A3P7ZUF3</accession>
<gene>
    <name evidence="1" type="ORF">HPBE_LOCUS11188</name>
</gene>
<proteinExistence type="predicted"/>
<reference evidence="1 2" key="1">
    <citation type="submission" date="2018-11" db="EMBL/GenBank/DDBJ databases">
        <authorList>
            <consortium name="Pathogen Informatics"/>
        </authorList>
    </citation>
    <scope>NUCLEOTIDE SEQUENCE [LARGE SCALE GENOMIC DNA]</scope>
</reference>
<dbReference type="Proteomes" id="UP000050761">
    <property type="component" value="Unassembled WGS sequence"/>
</dbReference>
<protein>
    <submittedName>
        <fullName evidence="3">Myosin motor domain-containing protein</fullName>
    </submittedName>
</protein>
<reference evidence="3" key="2">
    <citation type="submission" date="2019-09" db="UniProtKB">
        <authorList>
            <consortium name="WormBaseParasite"/>
        </authorList>
    </citation>
    <scope>IDENTIFICATION</scope>
</reference>
<dbReference type="OrthoDB" id="10492913at2759"/>
<name>A0A183FT34_HELPZ</name>
<evidence type="ECO:0000313" key="1">
    <source>
        <dbReference type="EMBL" id="VDO87744.1"/>
    </source>
</evidence>
<dbReference type="AlphaFoldDB" id="A0A183FT34"/>
<dbReference type="EMBL" id="UZAH01027013">
    <property type="protein sequence ID" value="VDO87744.1"/>
    <property type="molecule type" value="Genomic_DNA"/>
</dbReference>
<dbReference type="WBParaSite" id="HPBE_0001118701-mRNA-1">
    <property type="protein sequence ID" value="HPBE_0001118701-mRNA-1"/>
    <property type="gene ID" value="HPBE_0001118701"/>
</dbReference>
<evidence type="ECO:0000313" key="3">
    <source>
        <dbReference type="WBParaSite" id="HPBE_0001118701-mRNA-1"/>
    </source>
</evidence>